<gene>
    <name evidence="2" type="ORF">O4J56_25360</name>
</gene>
<dbReference type="EMBL" id="JAQFWQ010000099">
    <property type="protein sequence ID" value="MDA2813999.1"/>
    <property type="molecule type" value="Genomic_DNA"/>
</dbReference>
<dbReference type="InterPro" id="IPR013216">
    <property type="entry name" value="Methyltransf_11"/>
</dbReference>
<keyword evidence="2" id="KW-0808">Transferase</keyword>
<dbReference type="GO" id="GO:0008168">
    <property type="term" value="F:methyltransferase activity"/>
    <property type="evidence" value="ECO:0007669"/>
    <property type="project" value="UniProtKB-KW"/>
</dbReference>
<dbReference type="RefSeq" id="WP_270689220.1">
    <property type="nucleotide sequence ID" value="NZ_JAQFWQ010000099.1"/>
</dbReference>
<keyword evidence="2" id="KW-0489">Methyltransferase</keyword>
<dbReference type="GO" id="GO:0032259">
    <property type="term" value="P:methylation"/>
    <property type="evidence" value="ECO:0007669"/>
    <property type="project" value="UniProtKB-KW"/>
</dbReference>
<accession>A0ABT4UAL4</accession>
<evidence type="ECO:0000313" key="2">
    <source>
        <dbReference type="EMBL" id="MDA2813999.1"/>
    </source>
</evidence>
<dbReference type="Gene3D" id="3.40.50.150">
    <property type="entry name" value="Vaccinia Virus protein VP39"/>
    <property type="match status" value="1"/>
</dbReference>
<reference evidence="2 3" key="1">
    <citation type="submission" date="2023-01" db="EMBL/GenBank/DDBJ databases">
        <title>Draft genome sequence of Nocardiopsis sp. RSe5-2 isolated from halophytes.</title>
        <authorList>
            <person name="Duangmal K."/>
            <person name="Chantavorakit T."/>
        </authorList>
    </citation>
    <scope>NUCLEOTIDE SEQUENCE [LARGE SCALE GENOMIC DNA]</scope>
    <source>
        <strain evidence="2 3">RSe5-2</strain>
    </source>
</reference>
<dbReference type="Proteomes" id="UP001527866">
    <property type="component" value="Unassembled WGS sequence"/>
</dbReference>
<protein>
    <submittedName>
        <fullName evidence="2">Class I SAM-dependent methyltransferase</fullName>
    </submittedName>
</protein>
<sequence length="265" mass="28854">MSLEEVRRDWTRLGADEPLWAVCVDPGKRGGRWDAEEFLATGEDEVAAALGRLEELGAAPSPGRALDFGCGAGRLSNALARRFASVVGVDISAPMLERARELDRSGGRIEYVLNTGPDLRALPDASVDLVYTDLVLQHLPPDAAAAYLREFARVARPGAALVLGVPDRERPTFKGLVFRYAPWPLIRLAQRVVLRYPAPMRMHTWTAERIAAELEAGARAAGRPAPRIIASDEYWGGDHWRHLKHFVTVPSDGTDGADATGGEDV</sequence>
<dbReference type="CDD" id="cd02440">
    <property type="entry name" value="AdoMet_MTases"/>
    <property type="match status" value="1"/>
</dbReference>
<comment type="caution">
    <text evidence="2">The sequence shown here is derived from an EMBL/GenBank/DDBJ whole genome shotgun (WGS) entry which is preliminary data.</text>
</comment>
<keyword evidence="3" id="KW-1185">Reference proteome</keyword>
<dbReference type="SUPFAM" id="SSF53335">
    <property type="entry name" value="S-adenosyl-L-methionine-dependent methyltransferases"/>
    <property type="match status" value="1"/>
</dbReference>
<evidence type="ECO:0000313" key="3">
    <source>
        <dbReference type="Proteomes" id="UP001527866"/>
    </source>
</evidence>
<evidence type="ECO:0000259" key="1">
    <source>
        <dbReference type="Pfam" id="PF08241"/>
    </source>
</evidence>
<proteinExistence type="predicted"/>
<dbReference type="Pfam" id="PF08241">
    <property type="entry name" value="Methyltransf_11"/>
    <property type="match status" value="1"/>
</dbReference>
<name>A0ABT4UAL4_9ACTN</name>
<feature type="domain" description="Methyltransferase type 11" evidence="1">
    <location>
        <begin position="66"/>
        <end position="162"/>
    </location>
</feature>
<organism evidence="2 3">
    <name type="scientific">Nocardiopsis endophytica</name>
    <dbReference type="NCBI Taxonomy" id="3018445"/>
    <lineage>
        <taxon>Bacteria</taxon>
        <taxon>Bacillati</taxon>
        <taxon>Actinomycetota</taxon>
        <taxon>Actinomycetes</taxon>
        <taxon>Streptosporangiales</taxon>
        <taxon>Nocardiopsidaceae</taxon>
        <taxon>Nocardiopsis</taxon>
    </lineage>
</organism>
<dbReference type="PANTHER" id="PTHR43861">
    <property type="entry name" value="TRANS-ACONITATE 2-METHYLTRANSFERASE-RELATED"/>
    <property type="match status" value="1"/>
</dbReference>
<dbReference type="InterPro" id="IPR029063">
    <property type="entry name" value="SAM-dependent_MTases_sf"/>
</dbReference>